<accession>A0AB34IYM0</accession>
<proteinExistence type="inferred from homology"/>
<dbReference type="PANTHER" id="PTHR13812">
    <property type="entry name" value="KETIMINE REDUCTASE MU-CRYSTALLIN"/>
    <property type="match status" value="1"/>
</dbReference>
<dbReference type="Gene3D" id="3.30.1780.10">
    <property type="entry name" value="ornithine cyclodeaminase, domain 1"/>
    <property type="match status" value="1"/>
</dbReference>
<protein>
    <recommendedName>
        <fullName evidence="4">Ornithine cyclodeaminase</fullName>
    </recommendedName>
</protein>
<organism evidence="2 3">
    <name type="scientific">Prymnesium parvum</name>
    <name type="common">Toxic golden alga</name>
    <dbReference type="NCBI Taxonomy" id="97485"/>
    <lineage>
        <taxon>Eukaryota</taxon>
        <taxon>Haptista</taxon>
        <taxon>Haptophyta</taxon>
        <taxon>Prymnesiophyceae</taxon>
        <taxon>Prymnesiales</taxon>
        <taxon>Prymnesiaceae</taxon>
        <taxon>Prymnesium</taxon>
    </lineage>
</organism>
<dbReference type="InterPro" id="IPR023401">
    <property type="entry name" value="ODC_N"/>
</dbReference>
<evidence type="ECO:0000256" key="1">
    <source>
        <dbReference type="ARBA" id="ARBA00008903"/>
    </source>
</evidence>
<dbReference type="Gene3D" id="3.40.50.720">
    <property type="entry name" value="NAD(P)-binding Rossmann-like Domain"/>
    <property type="match status" value="1"/>
</dbReference>
<name>A0AB34IYM0_PRYPA</name>
<comment type="caution">
    <text evidence="2">The sequence shown here is derived from an EMBL/GenBank/DDBJ whole genome shotgun (WGS) entry which is preliminary data.</text>
</comment>
<dbReference type="Proteomes" id="UP001515480">
    <property type="component" value="Unassembled WGS sequence"/>
</dbReference>
<dbReference type="PANTHER" id="PTHR13812:SF19">
    <property type="entry name" value="KETIMINE REDUCTASE MU-CRYSTALLIN"/>
    <property type="match status" value="1"/>
</dbReference>
<keyword evidence="3" id="KW-1185">Reference proteome</keyword>
<dbReference type="EMBL" id="JBGBPQ010000015">
    <property type="protein sequence ID" value="KAL1510302.1"/>
    <property type="molecule type" value="Genomic_DNA"/>
</dbReference>
<comment type="similarity">
    <text evidence="1">Belongs to the ornithine cyclodeaminase/mu-crystallin family.</text>
</comment>
<evidence type="ECO:0000313" key="3">
    <source>
        <dbReference type="Proteomes" id="UP001515480"/>
    </source>
</evidence>
<dbReference type="SUPFAM" id="SSF51735">
    <property type="entry name" value="NAD(P)-binding Rossmann-fold domains"/>
    <property type="match status" value="1"/>
</dbReference>
<evidence type="ECO:0000313" key="2">
    <source>
        <dbReference type="EMBL" id="KAL1510302.1"/>
    </source>
</evidence>
<sequence>MAALKPCPPVAVFTLEQIQKELPPPHALLSLLADSFVLFSQGQVVLAPPSHLSFAAAGINADCCVKFAYAVGGALWVGKVAAGFYDNPAAGLPSSCGLMLLFDQKLGVPRGILLERGFLTDLRTAYAAALTARALAPRAARAVGLIGAGTIARLLLDVLPLATQCRALVVWARREAAAEELCALARRAGWEAAAAASPARVLAECDLVFTCTPSRAPLLTAADLRARGEGHALHLCALGADAEGKQELEPALVARAELLVADSKAQCLAFGELSHALRAKLVREDDARLIELGELLSSRVALQRGDHTDTRFTLADSTGIGASDLAIAQAVYANLVNFELPSGPPRHQWRNSLQATGAKL</sequence>
<evidence type="ECO:0008006" key="4">
    <source>
        <dbReference type="Google" id="ProtNLM"/>
    </source>
</evidence>
<gene>
    <name evidence="2" type="ORF">AB1Y20_006622</name>
</gene>
<dbReference type="Pfam" id="PF02423">
    <property type="entry name" value="OCD_Mu_crystall"/>
    <property type="match status" value="1"/>
</dbReference>
<dbReference type="InterPro" id="IPR036291">
    <property type="entry name" value="NAD(P)-bd_dom_sf"/>
</dbReference>
<dbReference type="PIRSF" id="PIRSF001439">
    <property type="entry name" value="CryM"/>
    <property type="match status" value="1"/>
</dbReference>
<dbReference type="InterPro" id="IPR003462">
    <property type="entry name" value="ODC_Mu_crystall"/>
</dbReference>
<reference evidence="2 3" key="1">
    <citation type="journal article" date="2024" name="Science">
        <title>Giant polyketide synthase enzymes in the biosynthesis of giant marine polyether toxins.</title>
        <authorList>
            <person name="Fallon T.R."/>
            <person name="Shende V.V."/>
            <person name="Wierzbicki I.H."/>
            <person name="Pendleton A.L."/>
            <person name="Watervoot N.F."/>
            <person name="Auber R.P."/>
            <person name="Gonzalez D.J."/>
            <person name="Wisecaver J.H."/>
            <person name="Moore B.S."/>
        </authorList>
    </citation>
    <scope>NUCLEOTIDE SEQUENCE [LARGE SCALE GENOMIC DNA]</scope>
    <source>
        <strain evidence="2 3">12B1</strain>
    </source>
</reference>
<dbReference type="GO" id="GO:0005737">
    <property type="term" value="C:cytoplasm"/>
    <property type="evidence" value="ECO:0007669"/>
    <property type="project" value="TreeGrafter"/>
</dbReference>
<dbReference type="AlphaFoldDB" id="A0AB34IYM0"/>